<reference evidence="2 3" key="1">
    <citation type="submission" date="2019-03" db="EMBL/GenBank/DDBJ databases">
        <title>Draft genome sequences of novel Actinobacteria.</title>
        <authorList>
            <person name="Sahin N."/>
            <person name="Ay H."/>
            <person name="Saygin H."/>
        </authorList>
    </citation>
    <scope>NUCLEOTIDE SEQUENCE [LARGE SCALE GENOMIC DNA]</scope>
    <source>
        <strain evidence="2 3">5K138</strain>
    </source>
</reference>
<dbReference type="Proteomes" id="UP000294739">
    <property type="component" value="Unassembled WGS sequence"/>
</dbReference>
<gene>
    <name evidence="2" type="ORF">E1269_11710</name>
</gene>
<comment type="caution">
    <text evidence="2">The sequence shown here is derived from an EMBL/GenBank/DDBJ whole genome shotgun (WGS) entry which is preliminary data.</text>
</comment>
<evidence type="ECO:0000256" key="1">
    <source>
        <dbReference type="SAM" id="MobiDB-lite"/>
    </source>
</evidence>
<keyword evidence="3" id="KW-1185">Reference proteome</keyword>
<organism evidence="2 3">
    <name type="scientific">Jiangella asiatica</name>
    <dbReference type="NCBI Taxonomy" id="2530372"/>
    <lineage>
        <taxon>Bacteria</taxon>
        <taxon>Bacillati</taxon>
        <taxon>Actinomycetota</taxon>
        <taxon>Actinomycetes</taxon>
        <taxon>Jiangellales</taxon>
        <taxon>Jiangellaceae</taxon>
        <taxon>Jiangella</taxon>
    </lineage>
</organism>
<proteinExistence type="predicted"/>
<dbReference type="OrthoDB" id="5193120at2"/>
<feature type="compositionally biased region" description="Basic and acidic residues" evidence="1">
    <location>
        <begin position="1"/>
        <end position="27"/>
    </location>
</feature>
<dbReference type="RefSeq" id="WP_131894597.1">
    <property type="nucleotide sequence ID" value="NZ_SMKZ01000014.1"/>
</dbReference>
<dbReference type="AlphaFoldDB" id="A0A4R5D9S1"/>
<evidence type="ECO:0000313" key="3">
    <source>
        <dbReference type="Proteomes" id="UP000294739"/>
    </source>
</evidence>
<dbReference type="EMBL" id="SMKZ01000014">
    <property type="protein sequence ID" value="TDE10362.1"/>
    <property type="molecule type" value="Genomic_DNA"/>
</dbReference>
<sequence>MTEEDRRTKQEPTPGEDPREIDRERTTDAALDEQDAQEGIVHPQPPTGTMGTSADAPGRDLGDLDDAPDVPSARHES</sequence>
<accession>A0A4R5D9S1</accession>
<protein>
    <submittedName>
        <fullName evidence="2">Uncharacterized protein</fullName>
    </submittedName>
</protein>
<name>A0A4R5D9S1_9ACTN</name>
<feature type="region of interest" description="Disordered" evidence="1">
    <location>
        <begin position="1"/>
        <end position="77"/>
    </location>
</feature>
<dbReference type="InParanoid" id="A0A4R5D9S1"/>
<evidence type="ECO:0000313" key="2">
    <source>
        <dbReference type="EMBL" id="TDE10362.1"/>
    </source>
</evidence>